<keyword evidence="2" id="KW-1185">Reference proteome</keyword>
<protein>
    <submittedName>
        <fullName evidence="1">Uncharacterized protein</fullName>
    </submittedName>
</protein>
<accession>A0ABR4GKH5</accession>
<proteinExistence type="predicted"/>
<name>A0ABR4GKH5_9EURO</name>
<evidence type="ECO:0000313" key="1">
    <source>
        <dbReference type="EMBL" id="KAL2799528.1"/>
    </source>
</evidence>
<dbReference type="EMBL" id="JBFTWV010000007">
    <property type="protein sequence ID" value="KAL2799528.1"/>
    <property type="molecule type" value="Genomic_DNA"/>
</dbReference>
<dbReference type="Proteomes" id="UP001610563">
    <property type="component" value="Unassembled WGS sequence"/>
</dbReference>
<gene>
    <name evidence="1" type="ORF">BJX66DRAFT_293076</name>
</gene>
<reference evidence="1 2" key="1">
    <citation type="submission" date="2024-07" db="EMBL/GenBank/DDBJ databases">
        <title>Section-level genome sequencing and comparative genomics of Aspergillus sections Usti and Cavernicolus.</title>
        <authorList>
            <consortium name="Lawrence Berkeley National Laboratory"/>
            <person name="Nybo J.L."/>
            <person name="Vesth T.C."/>
            <person name="Theobald S."/>
            <person name="Frisvad J.C."/>
            <person name="Larsen T.O."/>
            <person name="Kjaerboelling I."/>
            <person name="Rothschild-Mancinelli K."/>
            <person name="Lyhne E.K."/>
            <person name="Kogle M.E."/>
            <person name="Barry K."/>
            <person name="Clum A."/>
            <person name="Na H."/>
            <person name="Ledsgaard L."/>
            <person name="Lin J."/>
            <person name="Lipzen A."/>
            <person name="Kuo A."/>
            <person name="Riley R."/>
            <person name="Mondo S."/>
            <person name="Labutti K."/>
            <person name="Haridas S."/>
            <person name="Pangalinan J."/>
            <person name="Salamov A.A."/>
            <person name="Simmons B.A."/>
            <person name="Magnuson J.K."/>
            <person name="Chen J."/>
            <person name="Drula E."/>
            <person name="Henrissat B."/>
            <person name="Wiebenga A."/>
            <person name="Lubbers R.J."/>
            <person name="Gomes A.C."/>
            <person name="Makela M.R."/>
            <person name="Stajich J."/>
            <person name="Grigoriev I.V."/>
            <person name="Mortensen U.H."/>
            <person name="De Vries R.P."/>
            <person name="Baker S.E."/>
            <person name="Andersen M.R."/>
        </authorList>
    </citation>
    <scope>NUCLEOTIDE SEQUENCE [LARGE SCALE GENOMIC DNA]</scope>
    <source>
        <strain evidence="1 2">CBS 209.92</strain>
    </source>
</reference>
<organism evidence="1 2">
    <name type="scientific">Aspergillus keveii</name>
    <dbReference type="NCBI Taxonomy" id="714993"/>
    <lineage>
        <taxon>Eukaryota</taxon>
        <taxon>Fungi</taxon>
        <taxon>Dikarya</taxon>
        <taxon>Ascomycota</taxon>
        <taxon>Pezizomycotina</taxon>
        <taxon>Eurotiomycetes</taxon>
        <taxon>Eurotiomycetidae</taxon>
        <taxon>Eurotiales</taxon>
        <taxon>Aspergillaceae</taxon>
        <taxon>Aspergillus</taxon>
        <taxon>Aspergillus subgen. Nidulantes</taxon>
    </lineage>
</organism>
<comment type="caution">
    <text evidence="1">The sequence shown here is derived from an EMBL/GenBank/DDBJ whole genome shotgun (WGS) entry which is preliminary data.</text>
</comment>
<evidence type="ECO:0000313" key="2">
    <source>
        <dbReference type="Proteomes" id="UP001610563"/>
    </source>
</evidence>
<sequence length="94" mass="10723">MWSHSYNHWHEPEQGYFYMSSRLRFMQAVGIYFRVWGIIAAQHGTWLSCKTCMYTACWDRLIINGSQSMIEEPVIVLQLVAGIYTSAAPTGSAA</sequence>